<feature type="transmembrane region" description="Helical" evidence="1">
    <location>
        <begin position="271"/>
        <end position="291"/>
    </location>
</feature>
<sequence>MAGSALSPALAHALHELEVAMLHVFASKCLAIAGFCVLCYDHFLTFPEEVEYIWKQKLSLVSVFFLLNRYITPLVIAVDIYDKGGLTHYIPDSFCLGWYYGEAAWNLCAFALIHGIVALRVHAIWGRPRWLSVTLSIFFAIYFITTAAIAYKYQIEFSHTVTYNTLFHICFAQISPYLVFNMMVWLLAPPTLVALSKYFVLSIVPAMGSRLVLNLRNSRREDIMPSGRSTADETPYEMHPSKDFSLFLPLARMASADPATIAHALHELETALHHIFASKCLAIAGFCILIYDHILTFPQEVELVWKQQRSWVSVIFVLNRYITPLVLVVDIYDKGGLNSFLPQSFCVNWYFAESAWNLVAFGLIHALVALRVHAIWGRPRWLSIALSVLYVIYFLATAIIAFKFQIEFAHTVAYNPIFKLCFAAVSPYIWTCWLPALVFEFFVFILTVIKAIEHSKRKVNTPVVHVLYRDGIIYFIIISLCSIFNMMVWLLAPPTLVALSKYFVLCIVPTMGARLVLNLRGSRREDLMPTHSGRTTSDDQYAYEMNAKISAANRSLNIGTPDRSVVFVSRDEVRVGALSPQDLIQLNRIKSNDRYYRLGSKDGNFQIV</sequence>
<proteinExistence type="predicted"/>
<feature type="domain" description="DUF6533" evidence="2">
    <location>
        <begin position="280"/>
        <end position="325"/>
    </location>
</feature>
<feature type="transmembrane region" description="Helical" evidence="1">
    <location>
        <begin position="428"/>
        <end position="452"/>
    </location>
</feature>
<feature type="domain" description="DUF6533" evidence="2">
    <location>
        <begin position="29"/>
        <end position="74"/>
    </location>
</feature>
<feature type="transmembrane region" description="Helical" evidence="1">
    <location>
        <begin position="195"/>
        <end position="213"/>
    </location>
</feature>
<feature type="transmembrane region" description="Helical" evidence="1">
    <location>
        <begin position="131"/>
        <end position="153"/>
    </location>
</feature>
<feature type="transmembrane region" description="Helical" evidence="1">
    <location>
        <begin position="165"/>
        <end position="188"/>
    </location>
</feature>
<feature type="transmembrane region" description="Helical" evidence="1">
    <location>
        <begin position="311"/>
        <end position="329"/>
    </location>
</feature>
<protein>
    <recommendedName>
        <fullName evidence="2">DUF6533 domain-containing protein</fullName>
    </recommendedName>
</protein>
<keyword evidence="1" id="KW-1133">Transmembrane helix</keyword>
<evidence type="ECO:0000313" key="3">
    <source>
        <dbReference type="EMBL" id="CAE6475267.1"/>
    </source>
</evidence>
<keyword evidence="1" id="KW-0472">Membrane</keyword>
<feature type="transmembrane region" description="Helical" evidence="1">
    <location>
        <begin position="98"/>
        <end position="119"/>
    </location>
</feature>
<dbReference type="InterPro" id="IPR045340">
    <property type="entry name" value="DUF6533"/>
</dbReference>
<evidence type="ECO:0000313" key="4">
    <source>
        <dbReference type="Proteomes" id="UP000663853"/>
    </source>
</evidence>
<accession>A0A8H3C6S5</accession>
<organism evidence="3 4">
    <name type="scientific">Rhizoctonia solani</name>
    <dbReference type="NCBI Taxonomy" id="456999"/>
    <lineage>
        <taxon>Eukaryota</taxon>
        <taxon>Fungi</taxon>
        <taxon>Dikarya</taxon>
        <taxon>Basidiomycota</taxon>
        <taxon>Agaricomycotina</taxon>
        <taxon>Agaricomycetes</taxon>
        <taxon>Cantharellales</taxon>
        <taxon>Ceratobasidiaceae</taxon>
        <taxon>Rhizoctonia</taxon>
    </lineage>
</organism>
<feature type="transmembrane region" description="Helical" evidence="1">
    <location>
        <begin position="60"/>
        <end position="78"/>
    </location>
</feature>
<dbReference type="Proteomes" id="UP000663853">
    <property type="component" value="Unassembled WGS sequence"/>
</dbReference>
<dbReference type="EMBL" id="CAJMXA010002074">
    <property type="protein sequence ID" value="CAE6475267.1"/>
    <property type="molecule type" value="Genomic_DNA"/>
</dbReference>
<reference evidence="3" key="1">
    <citation type="submission" date="2021-01" db="EMBL/GenBank/DDBJ databases">
        <authorList>
            <person name="Kaushik A."/>
        </authorList>
    </citation>
    <scope>NUCLEOTIDE SEQUENCE</scope>
    <source>
        <strain evidence="3">AG6-10EEA</strain>
    </source>
</reference>
<evidence type="ECO:0000256" key="1">
    <source>
        <dbReference type="SAM" id="Phobius"/>
    </source>
</evidence>
<feature type="transmembrane region" description="Helical" evidence="1">
    <location>
        <begin position="20"/>
        <end position="40"/>
    </location>
</feature>
<comment type="caution">
    <text evidence="3">The sequence shown here is derived from an EMBL/GenBank/DDBJ whole genome shotgun (WGS) entry which is preliminary data.</text>
</comment>
<name>A0A8H3C6S5_9AGAM</name>
<dbReference type="Pfam" id="PF20151">
    <property type="entry name" value="DUF6533"/>
    <property type="match status" value="2"/>
</dbReference>
<dbReference type="AlphaFoldDB" id="A0A8H3C6S5"/>
<feature type="transmembrane region" description="Helical" evidence="1">
    <location>
        <begin position="498"/>
        <end position="517"/>
    </location>
</feature>
<keyword evidence="1" id="KW-0812">Transmembrane</keyword>
<evidence type="ECO:0000259" key="2">
    <source>
        <dbReference type="Pfam" id="PF20151"/>
    </source>
</evidence>
<gene>
    <name evidence="3" type="ORF">RDB_LOCUS80228</name>
</gene>
<feature type="transmembrane region" description="Helical" evidence="1">
    <location>
        <begin position="472"/>
        <end position="492"/>
    </location>
</feature>
<feature type="transmembrane region" description="Helical" evidence="1">
    <location>
        <begin position="349"/>
        <end position="370"/>
    </location>
</feature>
<feature type="transmembrane region" description="Helical" evidence="1">
    <location>
        <begin position="382"/>
        <end position="402"/>
    </location>
</feature>